<protein>
    <submittedName>
        <fullName evidence="1">Type III effector</fullName>
    </submittedName>
</protein>
<name>A0ABN4ZCR4_PANSE</name>
<accession>A0ABN4ZCR4</accession>
<gene>
    <name evidence="1" type="ORF">DSJ_26285</name>
</gene>
<dbReference type="Proteomes" id="UP000192380">
    <property type="component" value="Plasmid pDSJ10"/>
</dbReference>
<organism evidence="1 2">
    <name type="scientific">Pantoea stewartii subsp. stewartii DC283</name>
    <dbReference type="NCBI Taxonomy" id="660596"/>
    <lineage>
        <taxon>Bacteria</taxon>
        <taxon>Pseudomonadati</taxon>
        <taxon>Pseudomonadota</taxon>
        <taxon>Gammaproteobacteria</taxon>
        <taxon>Enterobacterales</taxon>
        <taxon>Erwiniaceae</taxon>
        <taxon>Pantoea</taxon>
    </lineage>
</organism>
<sequence length="202" mass="23143">MPERVSALTREIADRTQLSTTGYQTAMGRMNNSHKLDGDALMTMRRAEQYVNAAKRTYPTETLKSLASLQQSYIYKTSDGELRGAIEMSSQQISKCIDRCRENGFSNCDVQALEVALHLKYRLGLDNFKIVSNNKLSHNYVVIEPCKDFPRGAIADSWTGQGLLELNLKTKLKFKHQEQNFQINKNMHKWIEEYGRGYVLPE</sequence>
<dbReference type="EMBL" id="CP017591">
    <property type="protein sequence ID" value="ARF52716.1"/>
    <property type="molecule type" value="Genomic_DNA"/>
</dbReference>
<keyword evidence="2" id="KW-1185">Reference proteome</keyword>
<keyword evidence="1" id="KW-0614">Plasmid</keyword>
<proteinExistence type="predicted"/>
<evidence type="ECO:0000313" key="1">
    <source>
        <dbReference type="EMBL" id="ARF52716.1"/>
    </source>
</evidence>
<reference evidence="1 2" key="1">
    <citation type="submission" date="2016-10" db="EMBL/GenBank/DDBJ databases">
        <title>Complete Genome Assembly of Pantoea stewartii subsp. stewartii DC283, a Corn Pathogen.</title>
        <authorList>
            <person name="Duong D.A."/>
            <person name="Stevens A.M."/>
            <person name="Jensen R.V."/>
        </authorList>
    </citation>
    <scope>NUCLEOTIDE SEQUENCE [LARGE SCALE GENOMIC DNA]</scope>
    <source>
        <strain evidence="1 2">DC283</strain>
        <plasmid evidence="1 2">pDSJ10</plasmid>
    </source>
</reference>
<geneLocation type="plasmid" evidence="1 2">
    <name>pDSJ10</name>
</geneLocation>
<evidence type="ECO:0000313" key="2">
    <source>
        <dbReference type="Proteomes" id="UP000192380"/>
    </source>
</evidence>